<feature type="chain" id="PRO_5042817012" evidence="2">
    <location>
        <begin position="26"/>
        <end position="303"/>
    </location>
</feature>
<keyword evidence="2" id="KW-0732">Signal</keyword>
<name>A0AAP4BQI4_9CORY</name>
<dbReference type="EMBL" id="JASNVH010000007">
    <property type="protein sequence ID" value="MDK4307022.1"/>
    <property type="molecule type" value="Genomic_DNA"/>
</dbReference>
<dbReference type="InterPro" id="IPR022435">
    <property type="entry name" value="Surface-anchored_actinobac"/>
</dbReference>
<keyword evidence="1" id="KW-0472">Membrane</keyword>
<organism evidence="3 4">
    <name type="scientific">Corynebacterium pseudodiphtheriticum</name>
    <dbReference type="NCBI Taxonomy" id="37637"/>
    <lineage>
        <taxon>Bacteria</taxon>
        <taxon>Bacillati</taxon>
        <taxon>Actinomycetota</taxon>
        <taxon>Actinomycetes</taxon>
        <taxon>Mycobacteriales</taxon>
        <taxon>Corynebacteriaceae</taxon>
        <taxon>Corynebacterium</taxon>
    </lineage>
</organism>
<sequence length="303" mass="32116">MSQKTSVQTSRKAALRARAFGVALAAATSIATGFFPATQPAATAQGSDLSQVVTGDEAIAPEGEKVVIESGHVDIGAMVIDGELEIFARDDRNHPPVWRHLDDIVFQLRENSVQTLPDNDDFSFVGAGANEPAYVVPQTEIVDVPWLGWNTQSPALTDNVQNGVTMDFAGHSGPGEFALFLQNGGFEAPDVLWSTAAGKADDFFVELHTHTHANWTFTDPGVHQIGLQISATTNDGQELSAREAVTFAVGEGTDPAEAHNAVFDWENASTGSGGFHISWLLVGGIGIVVVLVVVGIISRGKKK</sequence>
<comment type="caution">
    <text evidence="3">The sequence shown here is derived from an EMBL/GenBank/DDBJ whole genome shotgun (WGS) entry which is preliminary data.</text>
</comment>
<reference evidence="3" key="1">
    <citation type="submission" date="2023-05" db="EMBL/GenBank/DDBJ databases">
        <title>Metabolic capabilities are highly conserved among human nasal-associated Corynebacterium species in pangenomic analyses.</title>
        <authorList>
            <person name="Tran T.H."/>
            <person name="Roberts A.Q."/>
            <person name="Escapa I.F."/>
            <person name="Gao W."/>
            <person name="Conlan S."/>
            <person name="Kong H."/>
            <person name="Segre J.A."/>
            <person name="Kelly M.S."/>
            <person name="Lemon K.P."/>
        </authorList>
    </citation>
    <scope>NUCLEOTIDE SEQUENCE</scope>
    <source>
        <strain evidence="3">KPL2773</strain>
    </source>
</reference>
<dbReference type="AlphaFoldDB" id="A0AAP4BQI4"/>
<evidence type="ECO:0000256" key="1">
    <source>
        <dbReference type="SAM" id="Phobius"/>
    </source>
</evidence>
<evidence type="ECO:0000313" key="3">
    <source>
        <dbReference type="EMBL" id="MDK4307022.1"/>
    </source>
</evidence>
<evidence type="ECO:0000256" key="2">
    <source>
        <dbReference type="SAM" id="SignalP"/>
    </source>
</evidence>
<keyword evidence="1" id="KW-1133">Transmembrane helix</keyword>
<feature type="signal peptide" evidence="2">
    <location>
        <begin position="1"/>
        <end position="25"/>
    </location>
</feature>
<dbReference type="NCBIfam" id="NF038134">
    <property type="entry name" value="choice_anch_M"/>
    <property type="match status" value="1"/>
</dbReference>
<dbReference type="RefSeq" id="WP_284589149.1">
    <property type="nucleotide sequence ID" value="NZ_JASNUC010000012.1"/>
</dbReference>
<evidence type="ECO:0000313" key="4">
    <source>
        <dbReference type="Proteomes" id="UP001224412"/>
    </source>
</evidence>
<feature type="transmembrane region" description="Helical" evidence="1">
    <location>
        <begin position="277"/>
        <end position="297"/>
    </location>
</feature>
<proteinExistence type="predicted"/>
<dbReference type="Proteomes" id="UP001224412">
    <property type="component" value="Unassembled WGS sequence"/>
</dbReference>
<gene>
    <name evidence="3" type="ORF">QPX42_05615</name>
</gene>
<dbReference type="NCBIfam" id="TIGR03769">
    <property type="entry name" value="P_ac_wall_RPT"/>
    <property type="match status" value="1"/>
</dbReference>
<keyword evidence="1" id="KW-0812">Transmembrane</keyword>
<protein>
    <submittedName>
        <fullName evidence="3">Choice-of-anchor M domain-containing protein</fullName>
    </submittedName>
</protein>
<accession>A0AAP4BQI4</accession>